<feature type="binding site" evidence="3">
    <location>
        <position position="208"/>
    </location>
    <ligand>
        <name>ATP</name>
        <dbReference type="ChEBI" id="CHEBI:30616"/>
    </ligand>
</feature>
<dbReference type="KEGG" id="mic:Mic7113_1488"/>
<dbReference type="SUPFAM" id="SSF49879">
    <property type="entry name" value="SMAD/FHA domain"/>
    <property type="match status" value="1"/>
</dbReference>
<name>K9WC72_9CYAN</name>
<dbReference type="Gene3D" id="3.30.200.20">
    <property type="entry name" value="Phosphorylase Kinase, domain 1"/>
    <property type="match status" value="1"/>
</dbReference>
<keyword evidence="7" id="KW-0808">Transferase</keyword>
<feature type="domain" description="Protein kinase" evidence="6">
    <location>
        <begin position="174"/>
        <end position="427"/>
    </location>
</feature>
<dbReference type="PROSITE" id="PS00108">
    <property type="entry name" value="PROTEIN_KINASE_ST"/>
    <property type="match status" value="1"/>
</dbReference>
<keyword evidence="8" id="KW-1185">Reference proteome</keyword>
<dbReference type="InterPro" id="IPR017441">
    <property type="entry name" value="Protein_kinase_ATP_BS"/>
</dbReference>
<dbReference type="EMBL" id="CP003630">
    <property type="protein sequence ID" value="AFZ17364.1"/>
    <property type="molecule type" value="Genomic_DNA"/>
</dbReference>
<dbReference type="eggNOG" id="COG1716">
    <property type="taxonomic scope" value="Bacteria"/>
</dbReference>
<dbReference type="HOGENOM" id="CLU_637370_0_0_3"/>
<dbReference type="PANTHER" id="PTHR24363">
    <property type="entry name" value="SERINE/THREONINE PROTEIN KINASE"/>
    <property type="match status" value="1"/>
</dbReference>
<dbReference type="Proteomes" id="UP000010471">
    <property type="component" value="Chromosome"/>
</dbReference>
<feature type="region of interest" description="Disordered" evidence="4">
    <location>
        <begin position="108"/>
        <end position="146"/>
    </location>
</feature>
<organism evidence="7 8">
    <name type="scientific">Allocoleopsis franciscana PCC 7113</name>
    <dbReference type="NCBI Taxonomy" id="1173027"/>
    <lineage>
        <taxon>Bacteria</taxon>
        <taxon>Bacillati</taxon>
        <taxon>Cyanobacteriota</taxon>
        <taxon>Cyanophyceae</taxon>
        <taxon>Coleofasciculales</taxon>
        <taxon>Coleofasciculaceae</taxon>
        <taxon>Allocoleopsis</taxon>
        <taxon>Allocoleopsis franciscana</taxon>
    </lineage>
</organism>
<dbReference type="SUPFAM" id="SSF56112">
    <property type="entry name" value="Protein kinase-like (PK-like)"/>
    <property type="match status" value="1"/>
</dbReference>
<feature type="domain" description="FHA" evidence="5">
    <location>
        <begin position="26"/>
        <end position="78"/>
    </location>
</feature>
<dbReference type="SMART" id="SM00220">
    <property type="entry name" value="S_TKc"/>
    <property type="match status" value="1"/>
</dbReference>
<dbReference type="GO" id="GO:0004674">
    <property type="term" value="F:protein serine/threonine kinase activity"/>
    <property type="evidence" value="ECO:0007669"/>
    <property type="project" value="TreeGrafter"/>
</dbReference>
<dbReference type="SMART" id="SM00240">
    <property type="entry name" value="FHA"/>
    <property type="match status" value="1"/>
</dbReference>
<evidence type="ECO:0000256" key="3">
    <source>
        <dbReference type="PROSITE-ProRule" id="PRU10141"/>
    </source>
</evidence>
<keyword evidence="7" id="KW-0418">Kinase</keyword>
<evidence type="ECO:0000259" key="5">
    <source>
        <dbReference type="PROSITE" id="PS50006"/>
    </source>
</evidence>
<dbReference type="Gene3D" id="1.10.510.10">
    <property type="entry name" value="Transferase(Phosphotransferase) domain 1"/>
    <property type="match status" value="1"/>
</dbReference>
<dbReference type="AlphaFoldDB" id="K9WC72"/>
<evidence type="ECO:0000256" key="4">
    <source>
        <dbReference type="SAM" id="MobiDB-lite"/>
    </source>
</evidence>
<dbReference type="eggNOG" id="COG0515">
    <property type="taxonomic scope" value="Bacteria"/>
</dbReference>
<dbReference type="InterPro" id="IPR008984">
    <property type="entry name" value="SMAD_FHA_dom_sf"/>
</dbReference>
<proteinExistence type="predicted"/>
<dbReference type="GO" id="GO:0005524">
    <property type="term" value="F:ATP binding"/>
    <property type="evidence" value="ECO:0007669"/>
    <property type="project" value="UniProtKB-UniRule"/>
</dbReference>
<dbReference type="Pfam" id="PF00498">
    <property type="entry name" value="FHA"/>
    <property type="match status" value="1"/>
</dbReference>
<evidence type="ECO:0000313" key="7">
    <source>
        <dbReference type="EMBL" id="AFZ17364.1"/>
    </source>
</evidence>
<dbReference type="InterPro" id="IPR008271">
    <property type="entry name" value="Ser/Thr_kinase_AS"/>
</dbReference>
<keyword evidence="1 3" id="KW-0547">Nucleotide-binding</keyword>
<keyword evidence="2 3" id="KW-0067">ATP-binding</keyword>
<sequence length="432" mass="47985">MVTLTLLHPQASTPLQQWNFQSQSTIRIGRSPDNDIILDDPLVSRHHLELRASSSASGSLWQLVNQGTNGTFLNGVLVSRGLVPDEALIQLAREGPLLKFQIEEPTVTGNGSKGAPQHLPTLQGHGQGLTPLKHDPLHPPPIEGCTHPGNPKTNLFCMHCGQPLVAILRSIRQYQVLRTLGQGGMGTTYLAWDKQTSGYGRPSLLVLKEMNEDMAQITKAQELFEREARTLKTLSHPGIPKYYDFFVEEGKKYLAMELIHGQDLEQRVSHSGPVTPKQAIEWMIQTCDILSYIHFCQPPLIHRDIKPANLMVRHRDNRIVVLDFGAVKESGTAHRTRIGAEGYSAPEQDRGNPVTQSDLYAIGPTLIFLLTGEAPLKYYRKRGSGYGFDVSNVPTITPHLRNVIDRVCEPKVRDRYQTAEELAQALAAAQLS</sequence>
<dbReference type="InterPro" id="IPR000719">
    <property type="entry name" value="Prot_kinase_dom"/>
</dbReference>
<gene>
    <name evidence="7" type="ORF">Mic7113_1488</name>
</gene>
<dbReference type="PROSITE" id="PS50006">
    <property type="entry name" value="FHA_DOMAIN"/>
    <property type="match status" value="1"/>
</dbReference>
<evidence type="ECO:0000256" key="2">
    <source>
        <dbReference type="ARBA" id="ARBA00022840"/>
    </source>
</evidence>
<dbReference type="PATRIC" id="fig|1173027.3.peg.1655"/>
<accession>K9WC72</accession>
<dbReference type="CDD" id="cd14014">
    <property type="entry name" value="STKc_PknB_like"/>
    <property type="match status" value="1"/>
</dbReference>
<dbReference type="RefSeq" id="WP_015181520.1">
    <property type="nucleotide sequence ID" value="NC_019738.1"/>
</dbReference>
<dbReference type="Pfam" id="PF00069">
    <property type="entry name" value="Pkinase"/>
    <property type="match status" value="1"/>
</dbReference>
<evidence type="ECO:0000256" key="1">
    <source>
        <dbReference type="ARBA" id="ARBA00022741"/>
    </source>
</evidence>
<protein>
    <submittedName>
        <fullName evidence="7">Protein kinase domain with FHA domain</fullName>
    </submittedName>
</protein>
<dbReference type="PROSITE" id="PS50011">
    <property type="entry name" value="PROTEIN_KINASE_DOM"/>
    <property type="match status" value="1"/>
</dbReference>
<dbReference type="STRING" id="1173027.Mic7113_1488"/>
<dbReference type="InterPro" id="IPR000253">
    <property type="entry name" value="FHA_dom"/>
</dbReference>
<dbReference type="OrthoDB" id="502205at2"/>
<dbReference type="PROSITE" id="PS00107">
    <property type="entry name" value="PROTEIN_KINASE_ATP"/>
    <property type="match status" value="1"/>
</dbReference>
<dbReference type="Gene3D" id="2.60.200.20">
    <property type="match status" value="1"/>
</dbReference>
<reference evidence="7 8" key="1">
    <citation type="submission" date="2012-06" db="EMBL/GenBank/DDBJ databases">
        <title>Finished chromosome of genome of Microcoleus sp. PCC 7113.</title>
        <authorList>
            <consortium name="US DOE Joint Genome Institute"/>
            <person name="Gugger M."/>
            <person name="Coursin T."/>
            <person name="Rippka R."/>
            <person name="Tandeau De Marsac N."/>
            <person name="Huntemann M."/>
            <person name="Wei C.-L."/>
            <person name="Han J."/>
            <person name="Detter J.C."/>
            <person name="Han C."/>
            <person name="Tapia R."/>
            <person name="Chen A."/>
            <person name="Kyrpides N."/>
            <person name="Mavromatis K."/>
            <person name="Markowitz V."/>
            <person name="Szeto E."/>
            <person name="Ivanova N."/>
            <person name="Pagani I."/>
            <person name="Pati A."/>
            <person name="Goodwin L."/>
            <person name="Nordberg H.P."/>
            <person name="Cantor M.N."/>
            <person name="Hua S.X."/>
            <person name="Woyke T."/>
            <person name="Kerfeld C.A."/>
        </authorList>
    </citation>
    <scope>NUCLEOTIDE SEQUENCE [LARGE SCALE GENOMIC DNA]</scope>
    <source>
        <strain evidence="7 8">PCC 7113</strain>
    </source>
</reference>
<evidence type="ECO:0000313" key="8">
    <source>
        <dbReference type="Proteomes" id="UP000010471"/>
    </source>
</evidence>
<dbReference type="InterPro" id="IPR011009">
    <property type="entry name" value="Kinase-like_dom_sf"/>
</dbReference>
<dbReference type="PANTHER" id="PTHR24363:SF7">
    <property type="entry name" value="SERINE_THREONINE-PROTEIN KINASE-LIKE PROTEIN E"/>
    <property type="match status" value="1"/>
</dbReference>
<evidence type="ECO:0000259" key="6">
    <source>
        <dbReference type="PROSITE" id="PS50011"/>
    </source>
</evidence>